<dbReference type="EMBL" id="JACTNZ010000004">
    <property type="protein sequence ID" value="KAG5553731.1"/>
    <property type="molecule type" value="Genomic_DNA"/>
</dbReference>
<comment type="caution">
    <text evidence="2">The sequence shown here is derived from an EMBL/GenBank/DDBJ whole genome shotgun (WGS) entry which is preliminary data.</text>
</comment>
<evidence type="ECO:0000256" key="1">
    <source>
        <dbReference type="SAM" id="Phobius"/>
    </source>
</evidence>
<keyword evidence="1" id="KW-1133">Transmembrane helix</keyword>
<dbReference type="Proteomes" id="UP000823749">
    <property type="component" value="Chromosome 4"/>
</dbReference>
<keyword evidence="1" id="KW-0812">Transmembrane</keyword>
<organism evidence="2 3">
    <name type="scientific">Rhododendron griersonianum</name>
    <dbReference type="NCBI Taxonomy" id="479676"/>
    <lineage>
        <taxon>Eukaryota</taxon>
        <taxon>Viridiplantae</taxon>
        <taxon>Streptophyta</taxon>
        <taxon>Embryophyta</taxon>
        <taxon>Tracheophyta</taxon>
        <taxon>Spermatophyta</taxon>
        <taxon>Magnoliopsida</taxon>
        <taxon>eudicotyledons</taxon>
        <taxon>Gunneridae</taxon>
        <taxon>Pentapetalae</taxon>
        <taxon>asterids</taxon>
        <taxon>Ericales</taxon>
        <taxon>Ericaceae</taxon>
        <taxon>Ericoideae</taxon>
        <taxon>Rhodoreae</taxon>
        <taxon>Rhododendron</taxon>
    </lineage>
</organism>
<name>A0AAV6KMH1_9ERIC</name>
<evidence type="ECO:0000313" key="3">
    <source>
        <dbReference type="Proteomes" id="UP000823749"/>
    </source>
</evidence>
<feature type="transmembrane region" description="Helical" evidence="1">
    <location>
        <begin position="93"/>
        <end position="122"/>
    </location>
</feature>
<feature type="transmembrane region" description="Helical" evidence="1">
    <location>
        <begin position="66"/>
        <end position="87"/>
    </location>
</feature>
<protein>
    <submittedName>
        <fullName evidence="2">Uncharacterized protein</fullName>
    </submittedName>
</protein>
<reference evidence="2" key="1">
    <citation type="submission" date="2020-08" db="EMBL/GenBank/DDBJ databases">
        <title>Plant Genome Project.</title>
        <authorList>
            <person name="Zhang R.-G."/>
        </authorList>
    </citation>
    <scope>NUCLEOTIDE SEQUENCE</scope>
    <source>
        <strain evidence="2">WSP0</strain>
        <tissue evidence="2">Leaf</tissue>
    </source>
</reference>
<keyword evidence="1" id="KW-0472">Membrane</keyword>
<evidence type="ECO:0000313" key="2">
    <source>
        <dbReference type="EMBL" id="KAG5553731.1"/>
    </source>
</evidence>
<proteinExistence type="predicted"/>
<dbReference type="AlphaFoldDB" id="A0AAV6KMH1"/>
<sequence length="125" mass="13797">MVKKFHRIDPHSRATSWVTSGSEGGSPSGIVLNWKSGNAERESGPVVLMNRFWLNSVLTKVMKKPLWWRSFASFISPFMWLCAGNGMNTAWGFSLSAAAISTLSVSLLLPAFSIWLCLWVCVCGV</sequence>
<accession>A0AAV6KMH1</accession>
<gene>
    <name evidence="2" type="ORF">RHGRI_011572</name>
</gene>
<keyword evidence="3" id="KW-1185">Reference proteome</keyword>